<dbReference type="PANTHER" id="PTHR22840:SF12">
    <property type="entry name" value="WD REPEAT-CONTAINING PROTEIN 36"/>
    <property type="match status" value="1"/>
</dbReference>
<feature type="compositionally biased region" description="Gly residues" evidence="2">
    <location>
        <begin position="1144"/>
        <end position="1156"/>
    </location>
</feature>
<evidence type="ECO:0000256" key="2">
    <source>
        <dbReference type="SAM" id="MobiDB-lite"/>
    </source>
</evidence>
<feature type="compositionally biased region" description="Acidic residues" evidence="2">
    <location>
        <begin position="737"/>
        <end position="754"/>
    </location>
</feature>
<dbReference type="InterPro" id="IPR059157">
    <property type="entry name" value="WDR36-Utp21_N"/>
</dbReference>
<feature type="compositionally biased region" description="Gly residues" evidence="2">
    <location>
        <begin position="724"/>
        <end position="736"/>
    </location>
</feature>
<feature type="region of interest" description="Disordered" evidence="2">
    <location>
        <begin position="1010"/>
        <end position="1049"/>
    </location>
</feature>
<evidence type="ECO:0000313" key="5">
    <source>
        <dbReference type="Proteomes" id="UP001530377"/>
    </source>
</evidence>
<evidence type="ECO:0000259" key="3">
    <source>
        <dbReference type="Pfam" id="PF25171"/>
    </source>
</evidence>
<feature type="compositionally biased region" description="Basic residues" evidence="2">
    <location>
        <begin position="593"/>
        <end position="602"/>
    </location>
</feature>
<dbReference type="InterPro" id="IPR001680">
    <property type="entry name" value="WD40_rpt"/>
</dbReference>
<dbReference type="Pfam" id="PF25171">
    <property type="entry name" value="Beta-prop_WDR36-Utp21_1st"/>
    <property type="match status" value="1"/>
</dbReference>
<feature type="compositionally biased region" description="Basic and acidic residues" evidence="2">
    <location>
        <begin position="1026"/>
        <end position="1043"/>
    </location>
</feature>
<feature type="region of interest" description="Disordered" evidence="2">
    <location>
        <begin position="590"/>
        <end position="629"/>
    </location>
</feature>
<feature type="compositionally biased region" description="Acidic residues" evidence="2">
    <location>
        <begin position="1157"/>
        <end position="1174"/>
    </location>
</feature>
<dbReference type="InterPro" id="IPR015943">
    <property type="entry name" value="WD40/YVTN_repeat-like_dom_sf"/>
</dbReference>
<feature type="compositionally biased region" description="Acidic residues" evidence="2">
    <location>
        <begin position="1577"/>
        <end position="1594"/>
    </location>
</feature>
<evidence type="ECO:0000256" key="1">
    <source>
        <dbReference type="PROSITE-ProRule" id="PRU00221"/>
    </source>
</evidence>
<feature type="compositionally biased region" description="Basic and acidic residues" evidence="2">
    <location>
        <begin position="606"/>
        <end position="623"/>
    </location>
</feature>
<feature type="region of interest" description="Disordered" evidence="2">
    <location>
        <begin position="1338"/>
        <end position="1359"/>
    </location>
</feature>
<dbReference type="SMART" id="SM00320">
    <property type="entry name" value="WD40"/>
    <property type="match status" value="4"/>
</dbReference>
<name>A0ABD3R0T2_9STRA</name>
<feature type="compositionally biased region" description="Acidic residues" evidence="2">
    <location>
        <begin position="1183"/>
        <end position="1201"/>
    </location>
</feature>
<feature type="compositionally biased region" description="Acidic residues" evidence="2">
    <location>
        <begin position="343"/>
        <end position="361"/>
    </location>
</feature>
<comment type="caution">
    <text evidence="4">The sequence shown here is derived from an EMBL/GenBank/DDBJ whole genome shotgun (WGS) entry which is preliminary data.</text>
</comment>
<evidence type="ECO:0000313" key="4">
    <source>
        <dbReference type="EMBL" id="KAL3806104.1"/>
    </source>
</evidence>
<feature type="domain" description="WDR36/Utp21 N-terminal" evidence="3">
    <location>
        <begin position="1670"/>
        <end position="1894"/>
    </location>
</feature>
<reference evidence="4 5" key="1">
    <citation type="submission" date="2024-10" db="EMBL/GenBank/DDBJ databases">
        <title>Updated reference genomes for cyclostephanoid diatoms.</title>
        <authorList>
            <person name="Roberts W.R."/>
            <person name="Alverson A.J."/>
        </authorList>
    </citation>
    <scope>NUCLEOTIDE SEQUENCE [LARGE SCALE GENOMIC DNA]</scope>
    <source>
        <strain evidence="4 5">AJA228-03</strain>
    </source>
</reference>
<feature type="region of interest" description="Disordered" evidence="2">
    <location>
        <begin position="498"/>
        <end position="519"/>
    </location>
</feature>
<dbReference type="InterPro" id="IPR036322">
    <property type="entry name" value="WD40_repeat_dom_sf"/>
</dbReference>
<feature type="region of interest" description="Disordered" evidence="2">
    <location>
        <begin position="292"/>
        <end position="376"/>
    </location>
</feature>
<feature type="compositionally biased region" description="Acidic residues" evidence="2">
    <location>
        <begin position="1342"/>
        <end position="1351"/>
    </location>
</feature>
<proteinExistence type="predicted"/>
<feature type="repeat" description="WD" evidence="1">
    <location>
        <begin position="2153"/>
        <end position="2185"/>
    </location>
</feature>
<keyword evidence="5" id="KW-1185">Reference proteome</keyword>
<feature type="compositionally biased region" description="Basic residues" evidence="2">
    <location>
        <begin position="1433"/>
        <end position="1442"/>
    </location>
</feature>
<feature type="compositionally biased region" description="Basic residues" evidence="2">
    <location>
        <begin position="1013"/>
        <end position="1022"/>
    </location>
</feature>
<feature type="compositionally biased region" description="Basic and acidic residues" evidence="2">
    <location>
        <begin position="186"/>
        <end position="203"/>
    </location>
</feature>
<organism evidence="4 5">
    <name type="scientific">Cyclostephanos tholiformis</name>
    <dbReference type="NCBI Taxonomy" id="382380"/>
    <lineage>
        <taxon>Eukaryota</taxon>
        <taxon>Sar</taxon>
        <taxon>Stramenopiles</taxon>
        <taxon>Ochrophyta</taxon>
        <taxon>Bacillariophyta</taxon>
        <taxon>Coscinodiscophyceae</taxon>
        <taxon>Thalassiosirophycidae</taxon>
        <taxon>Stephanodiscales</taxon>
        <taxon>Stephanodiscaceae</taxon>
        <taxon>Cyclostephanos</taxon>
    </lineage>
</organism>
<feature type="compositionally biased region" description="Gly residues" evidence="2">
    <location>
        <begin position="304"/>
        <end position="316"/>
    </location>
</feature>
<feature type="region of interest" description="Disordered" evidence="2">
    <location>
        <begin position="712"/>
        <end position="796"/>
    </location>
</feature>
<keyword evidence="1" id="KW-0853">WD repeat</keyword>
<feature type="region of interest" description="Disordered" evidence="2">
    <location>
        <begin position="1132"/>
        <end position="1216"/>
    </location>
</feature>
<feature type="region of interest" description="Disordered" evidence="2">
    <location>
        <begin position="1430"/>
        <end position="1469"/>
    </location>
</feature>
<feature type="compositionally biased region" description="Acidic residues" evidence="2">
    <location>
        <begin position="317"/>
        <end position="334"/>
    </location>
</feature>
<accession>A0ABD3R0T2</accession>
<feature type="compositionally biased region" description="Gly residues" evidence="2">
    <location>
        <begin position="1564"/>
        <end position="1576"/>
    </location>
</feature>
<dbReference type="EMBL" id="JALLPB020000892">
    <property type="protein sequence ID" value="KAL3806104.1"/>
    <property type="molecule type" value="Genomic_DNA"/>
</dbReference>
<feature type="compositionally biased region" description="Acidic residues" evidence="2">
    <location>
        <begin position="502"/>
        <end position="511"/>
    </location>
</feature>
<sequence>MTVVTTIQQQGLRYASINLSFLALLASRESTRTRVRRAWRRTGGERKGTYGRGIVTPSIATAAPSLAPKGCLEARPCLLDPAPDDDEDDDAGSSRLFQPHRTLGLLTSSRPRMSDNRRSSLFSSNFGKFHLQGRTQSSDESFLTVPIGERFQILTLSKLVPVLVSRALPPSAAHHRRRRRSSRGGEGSHRYEGGDEEEAHKAVSDSSLSVTVATHGPRVLGRAVSVTLFSRTRPIACLDAFPFARRVDAKKRGTWGIVDVIDLGRQRVDMRGEKEGRSENALLFAIVCARGDSSGAPRPREDGAGGGNDDVRGGGGEADDDVLIVGEDSEDESSVDGRKVDEGAESDPSDDASGDDDDDEGSSSSGGSMKSLDDTPIMQNGGLCIIGVTDPNSTHYAEEEPFDDGKMRESDPVATKAVATMTVVTTIQQQGLRYASINLSFLALLASRESTRTRVRRAWRRTGGERKGTYGRGIVTPSIATAAPSLAPKGCLEARPCLLDPAPDDDEDDDAGSSRLFQPHRTLGLLTSSRPRMSDNRRSSLFSSNFGKFHLQGRTQSSDESFLTVPIGERFQILTLSKLVPVLVSRALPPSAAHHRRRRRSSRGGEGSHRYEGGDEEEAHKAVSDSSLSVTVATHGPRVLGRAVSVTLFSRTRPIACLDAFPFARRVDAKKRGTWGIVDVIDLGRHRVDMRGEKEGRSENALLFAIVCARGDSSGAPRPREDGAGGGNDDVRGGGGEADDDVLIVGEDSEDESSVDGRKVDEGAESDPSDDASGDDDDDEGSSSSGGSMKSLDDTPIMQNGGLCIIGVTDPNSTHYAEEEPFDDGKMRESDPVATKAVATMTVVTTIQQQGLRYASINLSFLALLASRESTRTRVRRAWRRTGGERKGTYGRGIVTPSIATAAPSLAPKGCLEARPCLLDPAPDDDEDDDAGSSRLFQPHRTLGLLTSSRPRMSDNRRSSLFSSNFGKFHLQGRTQSSDESFLTVPIGERFQILTLSKLVPVLVSRALPPSAAHHRRRRRSSRGGEGSHRYEGGDEEEAHKAVSDSSLSVTVATHGPRVLGRAVSVTLFSRTRPIACLDAFPFARRVDAKKRGTWGIVDVIDLGRHRVDMRGEKEGRSENALLFAIVCARGDSSGAPRPREDGAGGGNDDVRGGGGEADDDVLIVGEDSEDESSVDGRKVDEGAESDPSDDASGDDDDDEGSSSSGGSMKSLDDTPIMQNGGLCIIGVTDPNSTHYAEEEPFDDGKMRESDPVATKAVATMTVVTTIQQQGLRYASINLSFLALLASRESTRTRVRRAWRRTGGERKGTYGRGIVTPSIATAAPSLAPKGCLEARPCLLDPAPDDDEDDDAGSSRLFQPHRTLGLLTSSRPRMSDNRRSSLFSSNFGKFHLQGRTQSSDESFLTVPIGERFQILTLSKLVPVLVSRALPPSAAHHRRRRRSSRGGEGSHRYEGGDEEEAHKAVSDSSLSVTVATHGPRVLGRAVSVTLFSRTRPIACLDAFPFARRVDAKKRGTWGIVDVIDLGRHRVDMRGEKEGRSENALLFAIVCARGDSSGAPRPREDGAGGGNDDVRGGGGEADDDVLIVGEDSEDESSVDGRKVDEGAESDPSDDASGDDDDDEGSSSSGGSMKSLDDVERIPPEDCYGRVLIVQASQTSLKIIKVIDLSGIGSNFVPYVGLHPATYVNKILLGGRSARGVGGDDDDDESTTSIILVNVRSGKMIHSFKCLSSVRGKDKARRQEEEDERQNFTITAMSQSPAVDTIAVGTSHGSVHLVNLLHDLELFSLRHKPKRHHGKAPSMVDNINAVSSISFRTDGNATRMGVALLAVGCDDGSVSIWDLTPVEDETTGIVRRTLLTKMEGSHHGGICKLEYLPGEPLLLLTGMASNSILLHVFDAPDHSGRILRQRRGHISPPRILRYLHPGLSGGGILANAADGTDASSCQILSCGGPGDLSLRLFSTARSNLDKEYSQGPGLEKKARKFGKAGPEGRAELLLPEVIALASSEARSRDWGDLVTIHRDHAMAYVWSTRRGSQTGMPVLRQPQWNKSAMKDRPPRSASATSLAISACGNFALVGTLEWTPTRIVSPGCHVLTDEEERQRKRGLKFAGDVGRTMRMLEKNANKGGTMPSDVDQAERERLNYLNAEAKRAAMVGRASHDNAVVGIAIDSLNKTVVTAGADSKLVLWNFVAHMPHKKSPMMLPSSATKLTHVRDSDLAAIAMSDFGVVVFDCSTLTIVVHVIVRWNDPCLGCPNWAVCRLE</sequence>
<gene>
    <name evidence="4" type="ORF">ACHAXA_007615</name>
</gene>
<dbReference type="Gene3D" id="2.130.10.10">
    <property type="entry name" value="YVTN repeat-like/Quinoprotein amine dehydrogenase"/>
    <property type="match status" value="3"/>
</dbReference>
<feature type="region of interest" description="Disordered" evidence="2">
    <location>
        <begin position="918"/>
        <end position="939"/>
    </location>
</feature>
<feature type="compositionally biased region" description="Basic and acidic residues" evidence="2">
    <location>
        <begin position="1446"/>
        <end position="1463"/>
    </location>
</feature>
<dbReference type="Proteomes" id="UP001530377">
    <property type="component" value="Unassembled WGS sequence"/>
</dbReference>
<dbReference type="PROSITE" id="PS50082">
    <property type="entry name" value="WD_REPEATS_2"/>
    <property type="match status" value="1"/>
</dbReference>
<dbReference type="PANTHER" id="PTHR22840">
    <property type="entry name" value="WD REPEAT-CONTAINING PROTEIN 36"/>
    <property type="match status" value="1"/>
</dbReference>
<protein>
    <recommendedName>
        <fullName evidence="3">WDR36/Utp21 N-terminal domain-containing protein</fullName>
    </recommendedName>
</protein>
<feature type="compositionally biased region" description="Acidic residues" evidence="2">
    <location>
        <begin position="763"/>
        <end position="781"/>
    </location>
</feature>
<feature type="compositionally biased region" description="Acidic residues" evidence="2">
    <location>
        <begin position="1603"/>
        <end position="1621"/>
    </location>
</feature>
<feature type="region of interest" description="Disordered" evidence="2">
    <location>
        <begin position="1552"/>
        <end position="1636"/>
    </location>
</feature>
<dbReference type="SUPFAM" id="SSF50978">
    <property type="entry name" value="WD40 repeat-like"/>
    <property type="match status" value="1"/>
</dbReference>
<feature type="compositionally biased region" description="Acidic residues" evidence="2">
    <location>
        <begin position="922"/>
        <end position="931"/>
    </location>
</feature>
<feature type="region of interest" description="Disordered" evidence="2">
    <location>
        <begin position="170"/>
        <end position="209"/>
    </location>
</feature>
<feature type="compositionally biased region" description="Basic residues" evidence="2">
    <location>
        <begin position="173"/>
        <end position="182"/>
    </location>
</feature>